<organism evidence="2 3">
    <name type="scientific">Portunus trituberculatus</name>
    <name type="common">Swimming crab</name>
    <name type="synonym">Neptunus trituberculatus</name>
    <dbReference type="NCBI Taxonomy" id="210409"/>
    <lineage>
        <taxon>Eukaryota</taxon>
        <taxon>Metazoa</taxon>
        <taxon>Ecdysozoa</taxon>
        <taxon>Arthropoda</taxon>
        <taxon>Crustacea</taxon>
        <taxon>Multicrustacea</taxon>
        <taxon>Malacostraca</taxon>
        <taxon>Eumalacostraca</taxon>
        <taxon>Eucarida</taxon>
        <taxon>Decapoda</taxon>
        <taxon>Pleocyemata</taxon>
        <taxon>Brachyura</taxon>
        <taxon>Eubrachyura</taxon>
        <taxon>Portunoidea</taxon>
        <taxon>Portunidae</taxon>
        <taxon>Portuninae</taxon>
        <taxon>Portunus</taxon>
    </lineage>
</organism>
<accession>A0A5B7CLA8</accession>
<gene>
    <name evidence="2" type="ORF">E2C01_002649</name>
</gene>
<feature type="region of interest" description="Disordered" evidence="1">
    <location>
        <begin position="1"/>
        <end position="30"/>
    </location>
</feature>
<evidence type="ECO:0000256" key="1">
    <source>
        <dbReference type="SAM" id="MobiDB-lite"/>
    </source>
</evidence>
<comment type="caution">
    <text evidence="2">The sequence shown here is derived from an EMBL/GenBank/DDBJ whole genome shotgun (WGS) entry which is preliminary data.</text>
</comment>
<protein>
    <submittedName>
        <fullName evidence="2">Uncharacterized protein</fullName>
    </submittedName>
</protein>
<proteinExistence type="predicted"/>
<dbReference type="Proteomes" id="UP000324222">
    <property type="component" value="Unassembled WGS sequence"/>
</dbReference>
<dbReference type="EMBL" id="VSRR010000097">
    <property type="protein sequence ID" value="MPC10025.1"/>
    <property type="molecule type" value="Genomic_DNA"/>
</dbReference>
<keyword evidence="3" id="KW-1185">Reference proteome</keyword>
<sequence length="99" mass="10747">MGLGGSKEGIQWGTEGAKKGRRGGMGGSRTRHGLGWMGLDRLWRVSGDVGVVKWPVCQQYYDYSVQALDHELLAVLCGVNIAIWQGSAVVRAWLCSVGR</sequence>
<reference evidence="2 3" key="1">
    <citation type="submission" date="2019-05" db="EMBL/GenBank/DDBJ databases">
        <title>Another draft genome of Portunus trituberculatus and its Hox gene families provides insights of decapod evolution.</title>
        <authorList>
            <person name="Jeong J.-H."/>
            <person name="Song I."/>
            <person name="Kim S."/>
            <person name="Choi T."/>
            <person name="Kim D."/>
            <person name="Ryu S."/>
            <person name="Kim W."/>
        </authorList>
    </citation>
    <scope>NUCLEOTIDE SEQUENCE [LARGE SCALE GENOMIC DNA]</scope>
    <source>
        <tissue evidence="2">Muscle</tissue>
    </source>
</reference>
<evidence type="ECO:0000313" key="3">
    <source>
        <dbReference type="Proteomes" id="UP000324222"/>
    </source>
</evidence>
<dbReference type="AlphaFoldDB" id="A0A5B7CLA8"/>
<name>A0A5B7CLA8_PORTR</name>
<evidence type="ECO:0000313" key="2">
    <source>
        <dbReference type="EMBL" id="MPC10025.1"/>
    </source>
</evidence>